<dbReference type="RefSeq" id="WP_184314032.1">
    <property type="nucleotide sequence ID" value="NZ_JACHEN010000063.1"/>
</dbReference>
<evidence type="ECO:0000313" key="2">
    <source>
        <dbReference type="Proteomes" id="UP000579281"/>
    </source>
</evidence>
<proteinExistence type="predicted"/>
<comment type="caution">
    <text evidence="1">The sequence shown here is derived from an EMBL/GenBank/DDBJ whole genome shotgun (WGS) entry which is preliminary data.</text>
</comment>
<protein>
    <submittedName>
        <fullName evidence="1">Uncharacterized protein</fullName>
    </submittedName>
</protein>
<dbReference type="AlphaFoldDB" id="A0A841KZW0"/>
<name>A0A841KZW0_9FIRM</name>
<dbReference type="EMBL" id="JACHEN010000063">
    <property type="protein sequence ID" value="MBB6219021.1"/>
    <property type="molecule type" value="Genomic_DNA"/>
</dbReference>
<gene>
    <name evidence="1" type="ORF">HNQ80_005199</name>
</gene>
<accession>A0A841KZW0</accession>
<reference evidence="1 2" key="1">
    <citation type="submission" date="2020-08" db="EMBL/GenBank/DDBJ databases">
        <title>Genomic Encyclopedia of Type Strains, Phase IV (KMG-IV): sequencing the most valuable type-strain genomes for metagenomic binning, comparative biology and taxonomic classification.</title>
        <authorList>
            <person name="Goeker M."/>
        </authorList>
    </citation>
    <scope>NUCLEOTIDE SEQUENCE [LARGE SCALE GENOMIC DNA]</scope>
    <source>
        <strain evidence="1 2">DSM 103526</strain>
    </source>
</reference>
<dbReference type="Proteomes" id="UP000579281">
    <property type="component" value="Unassembled WGS sequence"/>
</dbReference>
<keyword evidence="2" id="KW-1185">Reference proteome</keyword>
<sequence length="77" mass="9048">MNIGEIKKKYNKLLRRYRNAERWIDDPERTKDEIDKHYGNFINIINGLNYYLGQLKKAGVDSSSKEILNGFEIKGDV</sequence>
<organism evidence="1 2">
    <name type="scientific">Anaerosolibacter carboniphilus</name>
    <dbReference type="NCBI Taxonomy" id="1417629"/>
    <lineage>
        <taxon>Bacteria</taxon>
        <taxon>Bacillati</taxon>
        <taxon>Bacillota</taxon>
        <taxon>Clostridia</taxon>
        <taxon>Peptostreptococcales</taxon>
        <taxon>Thermotaleaceae</taxon>
        <taxon>Anaerosolibacter</taxon>
    </lineage>
</organism>
<evidence type="ECO:0000313" key="1">
    <source>
        <dbReference type="EMBL" id="MBB6219021.1"/>
    </source>
</evidence>